<dbReference type="SUPFAM" id="SSF63829">
    <property type="entry name" value="Calcium-dependent phosphotriesterase"/>
    <property type="match status" value="1"/>
</dbReference>
<dbReference type="PRINTS" id="PR01790">
    <property type="entry name" value="SMP30FAMILY"/>
</dbReference>
<feature type="domain" description="SMP-30/Gluconolactonase/LRE-like region" evidence="2">
    <location>
        <begin position="17"/>
        <end position="256"/>
    </location>
</feature>
<organism evidence="3 4">
    <name type="scientific">Massilia varians</name>
    <dbReference type="NCBI Taxonomy" id="457921"/>
    <lineage>
        <taxon>Bacteria</taxon>
        <taxon>Pseudomonadati</taxon>
        <taxon>Pseudomonadota</taxon>
        <taxon>Betaproteobacteria</taxon>
        <taxon>Burkholderiales</taxon>
        <taxon>Oxalobacteraceae</taxon>
        <taxon>Telluria group</taxon>
        <taxon>Massilia</taxon>
    </lineage>
</organism>
<name>A0ABN6TB03_9BURK</name>
<dbReference type="Gene3D" id="2.120.10.30">
    <property type="entry name" value="TolB, C-terminal domain"/>
    <property type="match status" value="1"/>
</dbReference>
<protein>
    <submittedName>
        <fullName evidence="3">Gluconolactonase</fullName>
    </submittedName>
</protein>
<dbReference type="Proteomes" id="UP001163336">
    <property type="component" value="Chromosome"/>
</dbReference>
<keyword evidence="4" id="KW-1185">Reference proteome</keyword>
<comment type="similarity">
    <text evidence="1">Belongs to the SMP-30/CGR1 family.</text>
</comment>
<reference evidence="3" key="1">
    <citation type="submission" date="2022-11" db="EMBL/GenBank/DDBJ databases">
        <title>Isolation and characterization of PLA-degrading bacterium Massilia sp. from Antarctic soil.</title>
        <authorList>
            <person name="Sato K."/>
            <person name="Gomez-Fuentes C."/>
            <person name="Ahmad S.A."/>
            <person name="Zulkharnain A."/>
        </authorList>
    </citation>
    <scope>NUCLEOTIDE SEQUENCE</scope>
    <source>
        <strain evidence="3">N-3</strain>
    </source>
</reference>
<dbReference type="PANTHER" id="PTHR10907">
    <property type="entry name" value="REGUCALCIN"/>
    <property type="match status" value="1"/>
</dbReference>
<dbReference type="InterPro" id="IPR013658">
    <property type="entry name" value="SGL"/>
</dbReference>
<dbReference type="InterPro" id="IPR005511">
    <property type="entry name" value="SMP-30"/>
</dbReference>
<evidence type="ECO:0000259" key="2">
    <source>
        <dbReference type="Pfam" id="PF08450"/>
    </source>
</evidence>
<evidence type="ECO:0000313" key="3">
    <source>
        <dbReference type="EMBL" id="BDT59428.1"/>
    </source>
</evidence>
<dbReference type="RefSeq" id="WP_281908120.1">
    <property type="nucleotide sequence ID" value="NZ_AP026966.1"/>
</dbReference>
<dbReference type="PANTHER" id="PTHR10907:SF47">
    <property type="entry name" value="REGUCALCIN"/>
    <property type="match status" value="1"/>
</dbReference>
<dbReference type="EMBL" id="AP026966">
    <property type="protein sequence ID" value="BDT59428.1"/>
    <property type="molecule type" value="Genomic_DNA"/>
</dbReference>
<gene>
    <name evidence="3" type="primary">xylC_1</name>
    <name evidence="3" type="ORF">MasN3_29220</name>
</gene>
<proteinExistence type="inferred from homology"/>
<dbReference type="InterPro" id="IPR011042">
    <property type="entry name" value="6-blade_b-propeller_TolB-like"/>
</dbReference>
<dbReference type="Pfam" id="PF08450">
    <property type="entry name" value="SGL"/>
    <property type="match status" value="1"/>
</dbReference>
<accession>A0ABN6TB03</accession>
<sequence>MNILTTPQCIWDVGAHLGEGALWHAAASAVYFVDIKGRRIHRCAADGSARRSWNAPGQPGFVVPAADGSMVCALEDGLYRFDPAAGAFAPLRRIEEDLPGNRFNDGHVDAGGNLWFGSMDDGQAAPTGALYRLGRDGVLARADDGYIITNGPAISPDGKTLYHTDTPLRRVYAFDLREDGSLAAKRVFLQLPEGSRPDGMAVDCEGHLWIALFGAGRIERYTAAGRLVGSVRFPCTNITKLAFGGPDLRTAYVTTAWKGLSPAQRLEQPLAGGLFAFRVDTPGLPHTVLALP</sequence>
<evidence type="ECO:0000313" key="4">
    <source>
        <dbReference type="Proteomes" id="UP001163336"/>
    </source>
</evidence>
<evidence type="ECO:0000256" key="1">
    <source>
        <dbReference type="ARBA" id="ARBA00008853"/>
    </source>
</evidence>